<dbReference type="eggNOG" id="ENOG502RRY9">
    <property type="taxonomic scope" value="Eukaryota"/>
</dbReference>
<dbReference type="Pfam" id="PF13637">
    <property type="entry name" value="Ank_4"/>
    <property type="match status" value="1"/>
</dbReference>
<dbReference type="InterPro" id="IPR002110">
    <property type="entry name" value="Ankyrin_rpt"/>
</dbReference>
<dbReference type="STRING" id="164328.H3H4F7"/>
<protein>
    <submittedName>
        <fullName evidence="1">Uncharacterized protein</fullName>
    </submittedName>
</protein>
<dbReference type="InterPro" id="IPR052050">
    <property type="entry name" value="SecEffector_AnkRepeat"/>
</dbReference>
<evidence type="ECO:0000313" key="1">
    <source>
        <dbReference type="EnsemblProtists" id="Phyra85453"/>
    </source>
</evidence>
<dbReference type="EMBL" id="DS566191">
    <property type="status" value="NOT_ANNOTATED_CDS"/>
    <property type="molecule type" value="Genomic_DNA"/>
</dbReference>
<dbReference type="InterPro" id="IPR036770">
    <property type="entry name" value="Ankyrin_rpt-contain_sf"/>
</dbReference>
<dbReference type="VEuPathDB" id="FungiDB:KRP23_4590"/>
<organism evidence="1 2">
    <name type="scientific">Phytophthora ramorum</name>
    <name type="common">Sudden oak death agent</name>
    <dbReference type="NCBI Taxonomy" id="164328"/>
    <lineage>
        <taxon>Eukaryota</taxon>
        <taxon>Sar</taxon>
        <taxon>Stramenopiles</taxon>
        <taxon>Oomycota</taxon>
        <taxon>Peronosporomycetes</taxon>
        <taxon>Peronosporales</taxon>
        <taxon>Peronosporaceae</taxon>
        <taxon>Phytophthora</taxon>
    </lineage>
</organism>
<sequence>MGQLTRHGDMEAVQRLVGGGWQPPRIDFAAEGGNVSMVQWLLDQHVTVGKQWALKNAAAMGHLETVKLLVNDSIVHLDGQAFCDAAANGHLPVVQWLKENNLGWNLASKAIDVAASNGHLEIVQYLRSDCSAKCTHGTMRAAASSGHLHVVQWLHTQFVDYPNVDLYETGSKQQFNTTVMDIAAMNGHLDVMKYLHDMAEVMETANATTVNQTEMLPGQAILVKTVPASAGGHLEVLQWLYLNYWVEPSPDVVDVAAASGNLEMIKWLHDHVGAKFSAAAMDGAAREGHLAVAQWLHENASEGCTISYGPS</sequence>
<dbReference type="PANTHER" id="PTHR46586:SF3">
    <property type="entry name" value="ANKYRIN REPEAT-CONTAINING PROTEIN"/>
    <property type="match status" value="1"/>
</dbReference>
<name>H3H4F7_PHYRM</name>
<dbReference type="Pfam" id="PF12796">
    <property type="entry name" value="Ank_2"/>
    <property type="match status" value="1"/>
</dbReference>
<accession>H3H4F7</accession>
<dbReference type="PANTHER" id="PTHR46586">
    <property type="entry name" value="ANKYRIN REPEAT-CONTAINING PROTEIN"/>
    <property type="match status" value="1"/>
</dbReference>
<evidence type="ECO:0000313" key="2">
    <source>
        <dbReference type="Proteomes" id="UP000005238"/>
    </source>
</evidence>
<proteinExistence type="predicted"/>
<dbReference type="EnsemblProtists" id="Phyra85453">
    <property type="protein sequence ID" value="Phyra85453"/>
    <property type="gene ID" value="Phyra85453"/>
</dbReference>
<reference evidence="1" key="2">
    <citation type="submission" date="2015-06" db="UniProtKB">
        <authorList>
            <consortium name="EnsemblProtists"/>
        </authorList>
    </citation>
    <scope>IDENTIFICATION</scope>
    <source>
        <strain evidence="1">Pr102</strain>
    </source>
</reference>
<dbReference type="HOGENOM" id="CLU_014745_0_2_1"/>
<dbReference type="SUPFAM" id="SSF48403">
    <property type="entry name" value="Ankyrin repeat"/>
    <property type="match status" value="1"/>
</dbReference>
<dbReference type="InParanoid" id="H3H4F7"/>
<dbReference type="Proteomes" id="UP000005238">
    <property type="component" value="Unassembled WGS sequence"/>
</dbReference>
<dbReference type="Gene3D" id="1.25.40.20">
    <property type="entry name" value="Ankyrin repeat-containing domain"/>
    <property type="match status" value="3"/>
</dbReference>
<dbReference type="AlphaFoldDB" id="H3H4F7"/>
<reference evidence="2" key="1">
    <citation type="journal article" date="2006" name="Science">
        <title>Phytophthora genome sequences uncover evolutionary origins and mechanisms of pathogenesis.</title>
        <authorList>
            <person name="Tyler B.M."/>
            <person name="Tripathy S."/>
            <person name="Zhang X."/>
            <person name="Dehal P."/>
            <person name="Jiang R.H."/>
            <person name="Aerts A."/>
            <person name="Arredondo F.D."/>
            <person name="Baxter L."/>
            <person name="Bensasson D."/>
            <person name="Beynon J.L."/>
            <person name="Chapman J."/>
            <person name="Damasceno C.M."/>
            <person name="Dorrance A.E."/>
            <person name="Dou D."/>
            <person name="Dickerman A.W."/>
            <person name="Dubchak I.L."/>
            <person name="Garbelotto M."/>
            <person name="Gijzen M."/>
            <person name="Gordon S.G."/>
            <person name="Govers F."/>
            <person name="Grunwald N.J."/>
            <person name="Huang W."/>
            <person name="Ivors K.L."/>
            <person name="Jones R.W."/>
            <person name="Kamoun S."/>
            <person name="Krampis K."/>
            <person name="Lamour K.H."/>
            <person name="Lee M.K."/>
            <person name="McDonald W.H."/>
            <person name="Medina M."/>
            <person name="Meijer H.J."/>
            <person name="Nordberg E.K."/>
            <person name="Maclean D.J."/>
            <person name="Ospina-Giraldo M.D."/>
            <person name="Morris P.F."/>
            <person name="Phuntumart V."/>
            <person name="Putnam N.H."/>
            <person name="Rash S."/>
            <person name="Rose J.K."/>
            <person name="Sakihama Y."/>
            <person name="Salamov A.A."/>
            <person name="Savidor A."/>
            <person name="Scheuring C.F."/>
            <person name="Smith B.M."/>
            <person name="Sobral B.W."/>
            <person name="Terry A."/>
            <person name="Torto-Alalibo T.A."/>
            <person name="Win J."/>
            <person name="Xu Z."/>
            <person name="Zhang H."/>
            <person name="Grigoriev I.V."/>
            <person name="Rokhsar D.S."/>
            <person name="Boore J.L."/>
        </authorList>
    </citation>
    <scope>NUCLEOTIDE SEQUENCE [LARGE SCALE GENOMIC DNA]</scope>
    <source>
        <strain evidence="2">Pr102</strain>
    </source>
</reference>
<keyword evidence="2" id="KW-1185">Reference proteome</keyword>